<dbReference type="InterPro" id="IPR007838">
    <property type="entry name" value="Cell_div_ZapA-like"/>
</dbReference>
<gene>
    <name evidence="1" type="ORF">NUTIK01_10300</name>
</gene>
<comment type="caution">
    <text evidence="1">The sequence shown here is derived from an EMBL/GenBank/DDBJ whole genome shotgun (WGS) entry which is preliminary data.</text>
</comment>
<evidence type="ECO:0000313" key="2">
    <source>
        <dbReference type="Proteomes" id="UP001187221"/>
    </source>
</evidence>
<dbReference type="Pfam" id="PF05164">
    <property type="entry name" value="ZapA"/>
    <property type="match status" value="1"/>
</dbReference>
<protein>
    <recommendedName>
        <fullName evidence="3">Cell division protein ZapA</fullName>
    </recommendedName>
</protein>
<proteinExistence type="predicted"/>
<dbReference type="InterPro" id="IPR036192">
    <property type="entry name" value="Cell_div_ZapA-like_sf"/>
</dbReference>
<reference evidence="1 2" key="1">
    <citation type="submission" date="2023-06" db="EMBL/GenBank/DDBJ databases">
        <title>Draft genome sequence of Novosphingobium sp. strain IK01.</title>
        <authorList>
            <person name="Hatamoto M."/>
            <person name="Ikarashi T."/>
            <person name="Yamaguchi T."/>
        </authorList>
    </citation>
    <scope>NUCLEOTIDE SEQUENCE [LARGE SCALE GENOMIC DNA]</scope>
    <source>
        <strain evidence="1 2">IK01</strain>
    </source>
</reference>
<dbReference type="SUPFAM" id="SSF102829">
    <property type="entry name" value="Cell division protein ZapA-like"/>
    <property type="match status" value="1"/>
</dbReference>
<organism evidence="1 2">
    <name type="scientific">Novosphingobium pituita</name>
    <dbReference type="NCBI Taxonomy" id="3056842"/>
    <lineage>
        <taxon>Bacteria</taxon>
        <taxon>Pseudomonadati</taxon>
        <taxon>Pseudomonadota</taxon>
        <taxon>Alphaproteobacteria</taxon>
        <taxon>Sphingomonadales</taxon>
        <taxon>Sphingomonadaceae</taxon>
        <taxon>Novosphingobium</taxon>
    </lineage>
</organism>
<dbReference type="Proteomes" id="UP001187221">
    <property type="component" value="Unassembled WGS sequence"/>
</dbReference>
<dbReference type="RefSeq" id="WP_317974061.1">
    <property type="nucleotide sequence ID" value="NZ_BTFW01000001.1"/>
</dbReference>
<evidence type="ECO:0008006" key="3">
    <source>
        <dbReference type="Google" id="ProtNLM"/>
    </source>
</evidence>
<name>A0ABQ6P4S3_9SPHN</name>
<sequence length="115" mass="12423">MQMTNVTLDIGGRALTIAVASGEEAHVEMLGRMIDERVRRMGTIANQGEARMMLFASLMLADELHELHSRPAPEPVTTTVEPPPELVARVAGLAERIEKLAQNLAAPLEPGETIA</sequence>
<accession>A0ABQ6P4S3</accession>
<evidence type="ECO:0000313" key="1">
    <source>
        <dbReference type="EMBL" id="GMM60253.1"/>
    </source>
</evidence>
<keyword evidence="2" id="KW-1185">Reference proteome</keyword>
<dbReference type="EMBL" id="BTFW01000001">
    <property type="protein sequence ID" value="GMM60253.1"/>
    <property type="molecule type" value="Genomic_DNA"/>
</dbReference>